<accession>A0A8J2Z6Y3</accession>
<reference evidence="1" key="2">
    <citation type="submission" date="2020-09" db="EMBL/GenBank/DDBJ databases">
        <authorList>
            <person name="Sun Q."/>
            <person name="Zhou Y."/>
        </authorList>
    </citation>
    <scope>NUCLEOTIDE SEQUENCE</scope>
    <source>
        <strain evidence="1">CGMCC 1.15758</strain>
    </source>
</reference>
<dbReference type="EMBL" id="BMJS01000047">
    <property type="protein sequence ID" value="GGG06997.1"/>
    <property type="molecule type" value="Genomic_DNA"/>
</dbReference>
<organism evidence="1 2">
    <name type="scientific">Cysteiniphilum litorale</name>
    <dbReference type="NCBI Taxonomy" id="2056700"/>
    <lineage>
        <taxon>Bacteria</taxon>
        <taxon>Pseudomonadati</taxon>
        <taxon>Pseudomonadota</taxon>
        <taxon>Gammaproteobacteria</taxon>
        <taxon>Thiotrichales</taxon>
        <taxon>Fastidiosibacteraceae</taxon>
        <taxon>Cysteiniphilum</taxon>
    </lineage>
</organism>
<evidence type="ECO:0000313" key="1">
    <source>
        <dbReference type="EMBL" id="GGG06997.1"/>
    </source>
</evidence>
<reference evidence="1" key="1">
    <citation type="journal article" date="2014" name="Int. J. Syst. Evol. Microbiol.">
        <title>Complete genome sequence of Corynebacterium casei LMG S-19264T (=DSM 44701T), isolated from a smear-ripened cheese.</title>
        <authorList>
            <consortium name="US DOE Joint Genome Institute (JGI-PGF)"/>
            <person name="Walter F."/>
            <person name="Albersmeier A."/>
            <person name="Kalinowski J."/>
            <person name="Ruckert C."/>
        </authorList>
    </citation>
    <scope>NUCLEOTIDE SEQUENCE</scope>
    <source>
        <strain evidence="1">CGMCC 1.15758</strain>
    </source>
</reference>
<protein>
    <submittedName>
        <fullName evidence="1">Uncharacterized protein</fullName>
    </submittedName>
</protein>
<keyword evidence="2" id="KW-1185">Reference proteome</keyword>
<dbReference type="AlphaFoldDB" id="A0A8J2Z6Y3"/>
<dbReference type="Proteomes" id="UP000636949">
    <property type="component" value="Unassembled WGS sequence"/>
</dbReference>
<sequence length="150" mass="17290">MRERKKDSRQKFLIGLAFEKANLELFLKPQCTFCKLSADKVNHYINSAFATAVCKKAIELIESNVQEHDFYKIGSAVFNARNYEYQSSKNSKRDQLFALFGQEYEKIRFHNIVRLGGDIIASGLSEYHKATVVGSIHFIAKQYFNVDHTL</sequence>
<proteinExistence type="predicted"/>
<name>A0A8J2Z6Y3_9GAMM</name>
<gene>
    <name evidence="1" type="ORF">GCM10010995_25640</name>
</gene>
<dbReference type="RefSeq" id="WP_117004012.1">
    <property type="nucleotide sequence ID" value="NZ_BMJS01000047.1"/>
</dbReference>
<comment type="caution">
    <text evidence="1">The sequence shown here is derived from an EMBL/GenBank/DDBJ whole genome shotgun (WGS) entry which is preliminary data.</text>
</comment>
<evidence type="ECO:0000313" key="2">
    <source>
        <dbReference type="Proteomes" id="UP000636949"/>
    </source>
</evidence>